<evidence type="ECO:0000256" key="4">
    <source>
        <dbReference type="ARBA" id="ARBA00023134"/>
    </source>
</evidence>
<keyword evidence="7" id="KW-0648">Protein biosynthesis</keyword>
<name>A0ABS5PT88_9FIRM</name>
<dbReference type="Pfam" id="PF00009">
    <property type="entry name" value="GTP_EFTU"/>
    <property type="match status" value="1"/>
</dbReference>
<dbReference type="InterPro" id="IPR005225">
    <property type="entry name" value="Small_GTP-bd"/>
</dbReference>
<dbReference type="NCBIfam" id="NF009379">
    <property type="entry name" value="PRK12740.1-3"/>
    <property type="match status" value="1"/>
</dbReference>
<dbReference type="NCBIfam" id="NF009891">
    <property type="entry name" value="PRK13351.1-1"/>
    <property type="match status" value="1"/>
</dbReference>
<dbReference type="InterPro" id="IPR041095">
    <property type="entry name" value="EFG_II"/>
</dbReference>
<evidence type="ECO:0000313" key="7">
    <source>
        <dbReference type="EMBL" id="MBS7528373.1"/>
    </source>
</evidence>
<keyword evidence="4" id="KW-0342">GTP-binding</keyword>
<dbReference type="CDD" id="cd04088">
    <property type="entry name" value="EFG_mtEFG_II"/>
    <property type="match status" value="1"/>
</dbReference>
<dbReference type="InterPro" id="IPR000795">
    <property type="entry name" value="T_Tr_GTP-bd_dom"/>
</dbReference>
<dbReference type="EMBL" id="JAHBCL010000038">
    <property type="protein sequence ID" value="MBS7528373.1"/>
    <property type="molecule type" value="Genomic_DNA"/>
</dbReference>
<comment type="caution">
    <text evidence="7">The sequence shown here is derived from an EMBL/GenBank/DDBJ whole genome shotgun (WGS) entry which is preliminary data.</text>
</comment>
<keyword evidence="8" id="KW-1185">Reference proteome</keyword>
<dbReference type="NCBIfam" id="TIGR00484">
    <property type="entry name" value="EF-G"/>
    <property type="match status" value="1"/>
</dbReference>
<accession>A0ABS5PT88</accession>
<organism evidence="7 8">
    <name type="scientific">Fusibacter paucivorans</name>
    <dbReference type="NCBI Taxonomy" id="76009"/>
    <lineage>
        <taxon>Bacteria</taxon>
        <taxon>Bacillati</taxon>
        <taxon>Bacillota</taxon>
        <taxon>Clostridia</taxon>
        <taxon>Eubacteriales</taxon>
        <taxon>Eubacteriales Family XII. Incertae Sedis</taxon>
        <taxon>Fusibacter</taxon>
    </lineage>
</organism>
<dbReference type="InterPro" id="IPR014721">
    <property type="entry name" value="Ribsml_uS5_D2-typ_fold_subgr"/>
</dbReference>
<dbReference type="PROSITE" id="PS51722">
    <property type="entry name" value="G_TR_2"/>
    <property type="match status" value="1"/>
</dbReference>
<feature type="domain" description="Tr-type G" evidence="6">
    <location>
        <begin position="7"/>
        <end position="278"/>
    </location>
</feature>
<dbReference type="NCBIfam" id="TIGR00231">
    <property type="entry name" value="small_GTP"/>
    <property type="match status" value="1"/>
</dbReference>
<dbReference type="Gene3D" id="3.30.230.10">
    <property type="match status" value="1"/>
</dbReference>
<protein>
    <recommendedName>
        <fullName evidence="2 5">Elongation factor G</fullName>
    </recommendedName>
</protein>
<dbReference type="SUPFAM" id="SSF52540">
    <property type="entry name" value="P-loop containing nucleoside triphosphate hydrolases"/>
    <property type="match status" value="1"/>
</dbReference>
<dbReference type="InterPro" id="IPR035649">
    <property type="entry name" value="EFG_V"/>
</dbReference>
<evidence type="ECO:0000256" key="1">
    <source>
        <dbReference type="ARBA" id="ARBA00005870"/>
    </source>
</evidence>
<dbReference type="SUPFAM" id="SSF54980">
    <property type="entry name" value="EF-G C-terminal domain-like"/>
    <property type="match status" value="2"/>
</dbReference>
<dbReference type="InterPro" id="IPR009000">
    <property type="entry name" value="Transl_B-barrel_sf"/>
</dbReference>
<dbReference type="CDD" id="cd04170">
    <property type="entry name" value="EF-G_bact"/>
    <property type="match status" value="1"/>
</dbReference>
<dbReference type="InterPro" id="IPR000640">
    <property type="entry name" value="EFG_V-like"/>
</dbReference>
<evidence type="ECO:0000259" key="6">
    <source>
        <dbReference type="PROSITE" id="PS51722"/>
    </source>
</evidence>
<dbReference type="InterPro" id="IPR004540">
    <property type="entry name" value="Transl_elong_EFG/EF2"/>
</dbReference>
<dbReference type="InterPro" id="IPR027417">
    <property type="entry name" value="P-loop_NTPase"/>
</dbReference>
<dbReference type="Pfam" id="PF14492">
    <property type="entry name" value="EFG_III"/>
    <property type="match status" value="1"/>
</dbReference>
<dbReference type="InterPro" id="IPR047872">
    <property type="entry name" value="EFG_IV"/>
</dbReference>
<dbReference type="SMART" id="SM00838">
    <property type="entry name" value="EFG_C"/>
    <property type="match status" value="1"/>
</dbReference>
<dbReference type="Gene3D" id="2.40.30.10">
    <property type="entry name" value="Translation factors"/>
    <property type="match status" value="1"/>
</dbReference>
<evidence type="ECO:0000313" key="8">
    <source>
        <dbReference type="Proteomes" id="UP000746471"/>
    </source>
</evidence>
<dbReference type="Gene3D" id="3.30.70.870">
    <property type="entry name" value="Elongation Factor G (Translational Gtpase), domain 3"/>
    <property type="match status" value="1"/>
</dbReference>
<proteinExistence type="inferred from homology"/>
<gene>
    <name evidence="7" type="primary">fusA</name>
    <name evidence="7" type="ORF">KHM83_16915</name>
</gene>
<dbReference type="PRINTS" id="PR00315">
    <property type="entry name" value="ELONGATNFCT"/>
</dbReference>
<dbReference type="Pfam" id="PF03764">
    <property type="entry name" value="EFG_IV"/>
    <property type="match status" value="1"/>
</dbReference>
<dbReference type="SMART" id="SM00889">
    <property type="entry name" value="EFG_IV"/>
    <property type="match status" value="1"/>
</dbReference>
<dbReference type="PANTHER" id="PTHR43261:SF6">
    <property type="entry name" value="ELONGATION FACTOR G-LIKE PROTEIN"/>
    <property type="match status" value="1"/>
</dbReference>
<dbReference type="GO" id="GO:0003746">
    <property type="term" value="F:translation elongation factor activity"/>
    <property type="evidence" value="ECO:0007669"/>
    <property type="project" value="UniProtKB-KW"/>
</dbReference>
<reference evidence="7 8" key="1">
    <citation type="submission" date="2021-05" db="EMBL/GenBank/DDBJ databases">
        <title>Fusibacter ferrireducens sp. nov., an anaerobic, sulfur- and Fe-reducing bacterium isolated from the mangrove sediment.</title>
        <authorList>
            <person name="Qiu D."/>
        </authorList>
    </citation>
    <scope>NUCLEOTIDE SEQUENCE [LARGE SCALE GENOMIC DNA]</scope>
    <source>
        <strain evidence="7 8">DSM 12116</strain>
    </source>
</reference>
<dbReference type="InterPro" id="IPR020568">
    <property type="entry name" value="Ribosomal_Su5_D2-typ_SF"/>
</dbReference>
<dbReference type="InterPro" id="IPR035647">
    <property type="entry name" value="EFG_III/V"/>
</dbReference>
<evidence type="ECO:0000256" key="5">
    <source>
        <dbReference type="NCBIfam" id="TIGR00484"/>
    </source>
</evidence>
<dbReference type="InterPro" id="IPR053905">
    <property type="entry name" value="EF-G-like_DII"/>
</dbReference>
<dbReference type="Pfam" id="PF00679">
    <property type="entry name" value="EFG_C"/>
    <property type="match status" value="1"/>
</dbReference>
<dbReference type="CDD" id="cd16262">
    <property type="entry name" value="EFG_III"/>
    <property type="match status" value="1"/>
</dbReference>
<dbReference type="InterPro" id="IPR005517">
    <property type="entry name" value="Transl_elong_EFG/EF2_IV"/>
</dbReference>
<dbReference type="InterPro" id="IPR009022">
    <property type="entry name" value="EFG_III"/>
</dbReference>
<dbReference type="PANTHER" id="PTHR43261">
    <property type="entry name" value="TRANSLATION ELONGATION FACTOR G-RELATED"/>
    <property type="match status" value="1"/>
</dbReference>
<evidence type="ECO:0000256" key="2">
    <source>
        <dbReference type="ARBA" id="ARBA00017872"/>
    </source>
</evidence>
<dbReference type="SUPFAM" id="SSF50447">
    <property type="entry name" value="Translation proteins"/>
    <property type="match status" value="1"/>
</dbReference>
<dbReference type="Gene3D" id="3.30.70.240">
    <property type="match status" value="1"/>
</dbReference>
<dbReference type="RefSeq" id="WP_213238233.1">
    <property type="nucleotide sequence ID" value="NZ_JAHBCL010000038.1"/>
</dbReference>
<dbReference type="SUPFAM" id="SSF54211">
    <property type="entry name" value="Ribosomal protein S5 domain 2-like"/>
    <property type="match status" value="1"/>
</dbReference>
<keyword evidence="7" id="KW-0251">Elongation factor</keyword>
<dbReference type="CDD" id="cd03713">
    <property type="entry name" value="EFG_mtEFG_C"/>
    <property type="match status" value="1"/>
</dbReference>
<evidence type="ECO:0000256" key="3">
    <source>
        <dbReference type="ARBA" id="ARBA00022741"/>
    </source>
</evidence>
<sequence length="689" mass="76879">MKNYTVDKIRNVAFLGHGGSGKTTLTEALLYTAKVTKRMGKVDDGNTVSDFDKEEINRKFSIGTSVIPIEWQDHKYNFLDTPGYFDFVGDVFSALRVSGGAVILLDASSGIEVGTEKAWNNTEKRKMSKIIFINKMDKDNVNYVKLIKDLKDTFGKKIAPFALPIGEGDSFKGFVNVVDQIGREFNGNECVDTAIPEDMVQRVKPIRDLLIEAVAESDEDLMMKYFDGEEFTTEEIHEGLRKGVISGEIVPVLVGSADKRIGIHTLMDMIYDFFPTPKELHDGEYVGMDPYTEEEKMVTLDENGPFSALVFKTIVDPFVGKISLFKVYSGALQKDMEVINANRDEKERIGSLFLLRGKEQIEVERVVAGDIGAIAKLQYTETGDTLCDKEHPVKYVSINLPKPALFLAIEPKSKGDEEKIFSSLHRLTEEDPSFNIERNAETKQTLIGGQGTMQIQVITSKLKNIFGVEVVLADPKIPYRETIKGVATVQGKHKKQSGGAGQYGDVHVKFEPANEPFIFEEKIFGGSVPRQYIPAVEKGLTEACEKGILAGFPVVNIKTTLLDGSYHAVDSSEMAFKLAAHIAFKRGMEQAQAVLLEPVVHVEIYIPDEYMGDIMGDMNRRRGRILGMEPDEVGYQKVIAEAPQSEMFAYATDLRSMTQARGWFSMRVVRYEEVPMQIAVKVIEQAKAE</sequence>
<dbReference type="Proteomes" id="UP000746471">
    <property type="component" value="Unassembled WGS sequence"/>
</dbReference>
<dbReference type="NCBIfam" id="NF009381">
    <property type="entry name" value="PRK12740.1-5"/>
    <property type="match status" value="1"/>
</dbReference>
<comment type="similarity">
    <text evidence="1">Belongs to the TRAFAC class translation factor GTPase superfamily. Classic translation factor GTPase family. EF-G/EF-2 subfamily.</text>
</comment>
<dbReference type="Gene3D" id="3.40.50.300">
    <property type="entry name" value="P-loop containing nucleotide triphosphate hydrolases"/>
    <property type="match status" value="1"/>
</dbReference>
<keyword evidence="3" id="KW-0547">Nucleotide-binding</keyword>
<dbReference type="CDD" id="cd01434">
    <property type="entry name" value="EFG_mtEFG1_IV"/>
    <property type="match status" value="1"/>
</dbReference>
<dbReference type="Pfam" id="PF22042">
    <property type="entry name" value="EF-G_D2"/>
    <property type="match status" value="1"/>
</dbReference>